<protein>
    <recommendedName>
        <fullName evidence="4">Transposase</fullName>
    </recommendedName>
</protein>
<reference evidence="3" key="1">
    <citation type="submission" date="2016-07" db="EMBL/GenBank/DDBJ databases">
        <title>Nontailed viruses are major unrecognized killers of bacteria in the ocean.</title>
        <authorList>
            <person name="Kauffman K."/>
            <person name="Hussain F."/>
            <person name="Yang J."/>
            <person name="Arevalo P."/>
            <person name="Brown J."/>
            <person name="Cutler M."/>
            <person name="Kelly L."/>
            <person name="Polz M.F."/>
        </authorList>
    </citation>
    <scope>NUCLEOTIDE SEQUENCE [LARGE SCALE GENOMIC DNA]</scope>
    <source>
        <strain evidence="3">10N.261.48.B5</strain>
    </source>
</reference>
<evidence type="ECO:0000313" key="2">
    <source>
        <dbReference type="EMBL" id="PMM40016.1"/>
    </source>
</evidence>
<evidence type="ECO:0000256" key="1">
    <source>
        <dbReference type="SAM" id="Coils"/>
    </source>
</evidence>
<gene>
    <name evidence="2" type="ORF">BCT54_13110</name>
</gene>
<comment type="caution">
    <text evidence="2">The sequence shown here is derived from an EMBL/GenBank/DDBJ whole genome shotgun (WGS) entry which is preliminary data.</text>
</comment>
<evidence type="ECO:0000313" key="3">
    <source>
        <dbReference type="Proteomes" id="UP000235533"/>
    </source>
</evidence>
<name>A0A2N7JIQ8_VIBSP</name>
<dbReference type="AlphaFoldDB" id="A0A2N7JIQ8"/>
<evidence type="ECO:0008006" key="4">
    <source>
        <dbReference type="Google" id="ProtNLM"/>
    </source>
</evidence>
<dbReference type="Proteomes" id="UP000235533">
    <property type="component" value="Unassembled WGS sequence"/>
</dbReference>
<dbReference type="RefSeq" id="WP_102554203.1">
    <property type="nucleotide sequence ID" value="NZ_MCZF01000307.1"/>
</dbReference>
<organism evidence="2 3">
    <name type="scientific">Vibrio splendidus</name>
    <dbReference type="NCBI Taxonomy" id="29497"/>
    <lineage>
        <taxon>Bacteria</taxon>
        <taxon>Pseudomonadati</taxon>
        <taxon>Pseudomonadota</taxon>
        <taxon>Gammaproteobacteria</taxon>
        <taxon>Vibrionales</taxon>
        <taxon>Vibrionaceae</taxon>
        <taxon>Vibrio</taxon>
    </lineage>
</organism>
<feature type="coiled-coil region" evidence="1">
    <location>
        <begin position="114"/>
        <end position="152"/>
    </location>
</feature>
<sequence length="185" mass="21172">MEIEPIKLTPEQEQLRGTAKSALYVECYKQVISQMQEKGIRFPRDERGTNELGINASKLARWCAFKDRATLYKNSVIRNALPRDVKNIGIEDSQPRSITEKKRDDLVASQQCDINEQGQLIVTLNAQIQTLEQKLKIEVDERNARIHELELKLAASKQSVDDHIRCHAEQVRNSILSGGRTFDRT</sequence>
<dbReference type="EMBL" id="MCZF01000307">
    <property type="protein sequence ID" value="PMM40016.1"/>
    <property type="molecule type" value="Genomic_DNA"/>
</dbReference>
<accession>A0A2N7JIQ8</accession>
<keyword evidence="1" id="KW-0175">Coiled coil</keyword>
<proteinExistence type="predicted"/>